<gene>
    <name evidence="2" type="ORF">CQA76_07185</name>
</gene>
<evidence type="ECO:0000256" key="1">
    <source>
        <dbReference type="SAM" id="SignalP"/>
    </source>
</evidence>
<dbReference type="Proteomes" id="UP000310353">
    <property type="component" value="Unassembled WGS sequence"/>
</dbReference>
<dbReference type="RefSeq" id="WP_137622733.1">
    <property type="nucleotide sequence ID" value="NZ_NXMA01000013.1"/>
</dbReference>
<evidence type="ECO:0008006" key="4">
    <source>
        <dbReference type="Google" id="ProtNLM"/>
    </source>
</evidence>
<organism evidence="2 3">
    <name type="scientific">Campylobacter aviculae</name>
    <dbReference type="NCBI Taxonomy" id="2510190"/>
    <lineage>
        <taxon>Bacteria</taxon>
        <taxon>Pseudomonadati</taxon>
        <taxon>Campylobacterota</taxon>
        <taxon>Epsilonproteobacteria</taxon>
        <taxon>Campylobacterales</taxon>
        <taxon>Campylobacteraceae</taxon>
        <taxon>Campylobacter</taxon>
    </lineage>
</organism>
<name>A0A4U7BL62_9BACT</name>
<dbReference type="OrthoDB" id="5361949at2"/>
<evidence type="ECO:0000313" key="2">
    <source>
        <dbReference type="EMBL" id="TKX30880.1"/>
    </source>
</evidence>
<feature type="chain" id="PRO_5020613952" description="Periplasmic protein" evidence="1">
    <location>
        <begin position="20"/>
        <end position="251"/>
    </location>
</feature>
<protein>
    <recommendedName>
        <fullName evidence="4">Periplasmic protein</fullName>
    </recommendedName>
</protein>
<keyword evidence="3" id="KW-1185">Reference proteome</keyword>
<dbReference type="EMBL" id="NXMA01000013">
    <property type="protein sequence ID" value="TKX30880.1"/>
    <property type="molecule type" value="Genomic_DNA"/>
</dbReference>
<sequence>MKFFIIICMSIFLSSNLFSNDFSQKKIVKLQQSEDNFEIIDLGQNVANSNLDDQKALFDSSILIEKKPSIIKDKDKDFAIVLSFRKNFGYFSDGLRVDAKDFSSIFSKKLIDALNLNFANSAANGLYQSRDVLLKFSPKDSRFVNVAPFLKQEKDKNKIYAKFIDYLIIVNLDDFYVNTTNYFITITKNAVAKVNFKIISLDKGRVIVAKNAKFSLALDVKDFKRNYQDVLEQMPKMLSKAINKELVNFIH</sequence>
<reference evidence="2 3" key="1">
    <citation type="submission" date="2018-05" db="EMBL/GenBank/DDBJ databases">
        <title>Novel Campyloabacter and Helicobacter Species and Strains.</title>
        <authorList>
            <person name="Mannion A.J."/>
            <person name="Shen Z."/>
            <person name="Fox J.G."/>
        </authorList>
    </citation>
    <scope>NUCLEOTIDE SEQUENCE [LARGE SCALE GENOMIC DNA]</scope>
    <source>
        <strain evidence="3">MIT17-670</strain>
    </source>
</reference>
<dbReference type="AlphaFoldDB" id="A0A4U7BL62"/>
<keyword evidence="1" id="KW-0732">Signal</keyword>
<proteinExistence type="predicted"/>
<feature type="signal peptide" evidence="1">
    <location>
        <begin position="1"/>
        <end position="19"/>
    </location>
</feature>
<evidence type="ECO:0000313" key="3">
    <source>
        <dbReference type="Proteomes" id="UP000310353"/>
    </source>
</evidence>
<comment type="caution">
    <text evidence="2">The sequence shown here is derived from an EMBL/GenBank/DDBJ whole genome shotgun (WGS) entry which is preliminary data.</text>
</comment>
<accession>A0A4U7BL62</accession>